<dbReference type="AlphaFoldDB" id="A0A4R2LII2"/>
<evidence type="ECO:0000256" key="1">
    <source>
        <dbReference type="SAM" id="MobiDB-lite"/>
    </source>
</evidence>
<evidence type="ECO:0000313" key="2">
    <source>
        <dbReference type="EMBL" id="TCO82955.1"/>
    </source>
</evidence>
<dbReference type="RefSeq" id="WP_132093535.1">
    <property type="nucleotide sequence ID" value="NZ_JANKAQ010000015.1"/>
</dbReference>
<name>A0A4R2LII2_9FIRM</name>
<comment type="caution">
    <text evidence="2">The sequence shown here is derived from an EMBL/GenBank/DDBJ whole genome shotgun (WGS) entry which is preliminary data.</text>
</comment>
<accession>A0A4R2LII2</accession>
<dbReference type="Pfam" id="PF12958">
    <property type="entry name" value="DUF3847"/>
    <property type="match status" value="1"/>
</dbReference>
<proteinExistence type="predicted"/>
<dbReference type="EMBL" id="SLXA01000014">
    <property type="protein sequence ID" value="TCO82955.1"/>
    <property type="molecule type" value="Genomic_DNA"/>
</dbReference>
<gene>
    <name evidence="2" type="ORF">EV212_11466</name>
</gene>
<feature type="region of interest" description="Disordered" evidence="1">
    <location>
        <begin position="1"/>
        <end position="21"/>
    </location>
</feature>
<organism evidence="2 3">
    <name type="scientific">Frisingicoccus caecimuris</name>
    <dbReference type="NCBI Taxonomy" id="1796636"/>
    <lineage>
        <taxon>Bacteria</taxon>
        <taxon>Bacillati</taxon>
        <taxon>Bacillota</taxon>
        <taxon>Clostridia</taxon>
        <taxon>Lachnospirales</taxon>
        <taxon>Lachnospiraceae</taxon>
        <taxon>Frisingicoccus</taxon>
    </lineage>
</organism>
<sequence>MGERRNLKKQSLEKLQQNLEQTEHQIEVEERRLNLAKQQMKVAKRKARNHSLIVRGAEVEKAFPEVKVLTEEEFRAFLKCIAHMKSVHEMLEWSVNHSEYNRSLASSGKEQ</sequence>
<dbReference type="OrthoDB" id="1971934at2"/>
<keyword evidence="3" id="KW-1185">Reference proteome</keyword>
<evidence type="ECO:0000313" key="3">
    <source>
        <dbReference type="Proteomes" id="UP000295711"/>
    </source>
</evidence>
<reference evidence="2 3" key="1">
    <citation type="submission" date="2019-03" db="EMBL/GenBank/DDBJ databases">
        <title>Genomic Encyclopedia of Type Strains, Phase IV (KMG-IV): sequencing the most valuable type-strain genomes for metagenomic binning, comparative biology and taxonomic classification.</title>
        <authorList>
            <person name="Goeker M."/>
        </authorList>
    </citation>
    <scope>NUCLEOTIDE SEQUENCE [LARGE SCALE GENOMIC DNA]</scope>
    <source>
        <strain evidence="2 3">DSM 28559</strain>
    </source>
</reference>
<dbReference type="Proteomes" id="UP000295711">
    <property type="component" value="Unassembled WGS sequence"/>
</dbReference>
<dbReference type="InterPro" id="IPR024215">
    <property type="entry name" value="DUF3847"/>
</dbReference>
<protein>
    <submittedName>
        <fullName evidence="2">Uncharacterized protein DUF3847</fullName>
    </submittedName>
</protein>